<dbReference type="RefSeq" id="WP_013605003.1">
    <property type="nucleotide sequence ID" value="NC_015151.1"/>
</dbReference>
<dbReference type="SUPFAM" id="SSF51735">
    <property type="entry name" value="NAD(P)-binding Rossmann-fold domains"/>
    <property type="match status" value="1"/>
</dbReference>
<dbReference type="Proteomes" id="UP000007485">
    <property type="component" value="Chromosome"/>
</dbReference>
<dbReference type="InterPro" id="IPR036291">
    <property type="entry name" value="NAD(P)-bd_dom_sf"/>
</dbReference>
<dbReference type="InterPro" id="IPR051450">
    <property type="entry name" value="Gfo/Idh/MocA_Oxidoreductases"/>
</dbReference>
<feature type="domain" description="Gfo/Idh/MocA-like oxidoreductase N-terminal" evidence="1">
    <location>
        <begin position="1"/>
        <end position="120"/>
    </location>
</feature>
<organism evidence="2 3">
    <name type="scientific">Vulcanisaeta moutnovskia (strain 768-28)</name>
    <dbReference type="NCBI Taxonomy" id="985053"/>
    <lineage>
        <taxon>Archaea</taxon>
        <taxon>Thermoproteota</taxon>
        <taxon>Thermoprotei</taxon>
        <taxon>Thermoproteales</taxon>
        <taxon>Thermoproteaceae</taxon>
        <taxon>Vulcanisaeta</taxon>
    </lineage>
</organism>
<keyword evidence="3" id="KW-1185">Reference proteome</keyword>
<dbReference type="InterPro" id="IPR000683">
    <property type="entry name" value="Gfo/Idh/MocA-like_OxRdtase_N"/>
</dbReference>
<dbReference type="KEGG" id="vmo:VMUT_1637"/>
<name>F0QUD2_VULM7</name>
<dbReference type="AlphaFoldDB" id="F0QUD2"/>
<dbReference type="EMBL" id="CP002529">
    <property type="protein sequence ID" value="ADY01841.1"/>
    <property type="molecule type" value="Genomic_DNA"/>
</dbReference>
<gene>
    <name evidence="2" type="ordered locus">VMUT_1637</name>
</gene>
<reference evidence="2 3" key="1">
    <citation type="journal article" date="2011" name="J. Bacteriol.">
        <title>Complete genome sequence of 'Vulcanisaeta moutnovskia' strain 768-28, a novel member of the hyperthermophilic crenarchaeal genus vulcanisaeta.</title>
        <authorList>
            <person name="Gumerov V.M."/>
            <person name="Mardanov A.V."/>
            <person name="Beletsky A.V."/>
            <person name="Prokofeva M.I."/>
            <person name="Bonch-Osmolovskaya E.A."/>
            <person name="Ravin N.V."/>
            <person name="Skryabin K.G."/>
        </authorList>
    </citation>
    <scope>NUCLEOTIDE SEQUENCE [LARGE SCALE GENOMIC DNA]</scope>
    <source>
        <strain evidence="2 3">768-28</strain>
    </source>
</reference>
<accession>F0QUD2</accession>
<dbReference type="Gene3D" id="3.30.360.10">
    <property type="entry name" value="Dihydrodipicolinate Reductase, domain 2"/>
    <property type="match status" value="1"/>
</dbReference>
<dbReference type="PANTHER" id="PTHR43377">
    <property type="entry name" value="BILIVERDIN REDUCTASE A"/>
    <property type="match status" value="1"/>
</dbReference>
<dbReference type="eggNOG" id="arCOG01622">
    <property type="taxonomic scope" value="Archaea"/>
</dbReference>
<evidence type="ECO:0000313" key="3">
    <source>
        <dbReference type="Proteomes" id="UP000007485"/>
    </source>
</evidence>
<dbReference type="GO" id="GO:0000166">
    <property type="term" value="F:nucleotide binding"/>
    <property type="evidence" value="ECO:0007669"/>
    <property type="project" value="InterPro"/>
</dbReference>
<dbReference type="OrthoDB" id="25239at2157"/>
<dbReference type="HOGENOM" id="CLU_023194_10_1_2"/>
<dbReference type="Pfam" id="PF01408">
    <property type="entry name" value="GFO_IDH_MocA"/>
    <property type="match status" value="1"/>
</dbReference>
<protein>
    <submittedName>
        <fullName evidence="2">Oxidoreductase domain protein</fullName>
    </submittedName>
</protein>
<dbReference type="PANTHER" id="PTHR43377:SF1">
    <property type="entry name" value="BILIVERDIN REDUCTASE A"/>
    <property type="match status" value="1"/>
</dbReference>
<proteinExistence type="predicted"/>
<sequence length="304" mass="34663">MKVLVVGIGSMGLNHIKVLTQLKKENLVTEIYAVDIDKQRLDIAKNQGADLVFTDFHEAIPRKPDLGIIALPTRLHYTVTNELMDHMDLLVEKPITEKLGEALDLYRKSKTLGRRVFVGYIERFNPVYKALINDIGNEKPMYVETIRIGKLRGNPQSYGNVLLDLGIHDIDLALNMVNEDKVKVLGNVLRGDPISTAWLMLSIGGSIHVLHVSWDYEFRIRKMHVTLRNRYYEADLLNKVLIRNGTKHMIESTDQLRQELMHVINVLRGIERPIIDITDGIRALAIIDGILMNKSIIDLDELLM</sequence>
<evidence type="ECO:0000313" key="2">
    <source>
        <dbReference type="EMBL" id="ADY01841.1"/>
    </source>
</evidence>
<dbReference type="Gene3D" id="3.40.50.720">
    <property type="entry name" value="NAD(P)-binding Rossmann-like Domain"/>
    <property type="match status" value="1"/>
</dbReference>
<dbReference type="STRING" id="985053.VMUT_1637"/>
<evidence type="ECO:0000259" key="1">
    <source>
        <dbReference type="Pfam" id="PF01408"/>
    </source>
</evidence>
<dbReference type="SUPFAM" id="SSF55347">
    <property type="entry name" value="Glyceraldehyde-3-phosphate dehydrogenase-like, C-terminal domain"/>
    <property type="match status" value="1"/>
</dbReference>
<dbReference type="GeneID" id="10289289"/>